<dbReference type="GO" id="GO:0000287">
    <property type="term" value="F:magnesium ion binding"/>
    <property type="evidence" value="ECO:0007669"/>
    <property type="project" value="TreeGrafter"/>
</dbReference>
<protein>
    <recommendedName>
        <fullName evidence="4">HAD superfamily hydrolase</fullName>
    </recommendedName>
</protein>
<dbReference type="AlphaFoldDB" id="A0A242K533"/>
<dbReference type="Proteomes" id="UP000195141">
    <property type="component" value="Chromosome"/>
</dbReference>
<reference evidence="2" key="3">
    <citation type="submission" date="2024-03" db="EMBL/GenBank/DDBJ databases">
        <title>The Genome Sequence of Enterococcus sp. DIV0242b.</title>
        <authorList>
            <consortium name="The Broad Institute Genomics Platform"/>
            <consortium name="The Broad Institute Microbial Omics Core"/>
            <consortium name="The Broad Institute Genomic Center for Infectious Diseases"/>
            <person name="Earl A."/>
            <person name="Manson A."/>
            <person name="Gilmore M."/>
            <person name="Schwartman J."/>
            <person name="Shea T."/>
            <person name="Abouelleil A."/>
            <person name="Cao P."/>
            <person name="Chapman S."/>
            <person name="Cusick C."/>
            <person name="Young S."/>
            <person name="Neafsey D."/>
            <person name="Nusbaum C."/>
            <person name="Birren B."/>
        </authorList>
    </citation>
    <scope>NUCLEOTIDE SEQUENCE</scope>
    <source>
        <strain evidence="2">9E7_DIV0242</strain>
    </source>
</reference>
<gene>
    <name evidence="2" type="ORF">A5888_002085</name>
    <name evidence="1" type="ORF">A5888_002742</name>
</gene>
<evidence type="ECO:0000313" key="2">
    <source>
        <dbReference type="EMBL" id="WYJ90328.1"/>
    </source>
</evidence>
<dbReference type="InterPro" id="IPR000150">
    <property type="entry name" value="Cof"/>
</dbReference>
<evidence type="ECO:0008006" key="4">
    <source>
        <dbReference type="Google" id="ProtNLM"/>
    </source>
</evidence>
<dbReference type="PANTHER" id="PTHR10000:SF25">
    <property type="entry name" value="PHOSPHATASE YKRA-RELATED"/>
    <property type="match status" value="1"/>
</dbReference>
<dbReference type="InterPro" id="IPR023214">
    <property type="entry name" value="HAD_sf"/>
</dbReference>
<accession>A0A242K533</accession>
<dbReference type="OrthoDB" id="9810101at2"/>
<sequence>MIKMILFDIDGTLVNKHARALDSTREAIHAAQKQGIICGVATGRGPIHLTEQIDALNLDVFVTYNGQLVYTKEETLHAQAFSEETLERIVDFADKGHRQMMFGGRTRMEGSSLMKFGQNTKAKKLARFLPKWFPVAFVKNFLIKYRPRKEECRYHELNILGEDIYQCVLLSPVEEKEFLMKELPNCTMTRSNPYVVDIIPKGGSKLRGIQKCIEHFQLSLDEVMVFGDNWNDVEMLAGAGIGVAMGNAPSGVKKAADYVTKSNEDHGIYHALVHYDIIREVSYENR</sequence>
<dbReference type="SFLD" id="SFLDG01144">
    <property type="entry name" value="C2.B.4:_PGP_Like"/>
    <property type="match status" value="1"/>
</dbReference>
<dbReference type="EMBL" id="CP147247">
    <property type="protein sequence ID" value="WYJ90328.1"/>
    <property type="molecule type" value="Genomic_DNA"/>
</dbReference>
<name>A0A242K533_9ENTE</name>
<dbReference type="Pfam" id="PF08282">
    <property type="entry name" value="Hydrolase_3"/>
    <property type="match status" value="1"/>
</dbReference>
<dbReference type="PROSITE" id="PS01229">
    <property type="entry name" value="COF_2"/>
    <property type="match status" value="1"/>
</dbReference>
<dbReference type="SFLD" id="SFLDS00003">
    <property type="entry name" value="Haloacid_Dehalogenase"/>
    <property type="match status" value="1"/>
</dbReference>
<evidence type="ECO:0000313" key="1">
    <source>
        <dbReference type="EMBL" id="OTP14641.1"/>
    </source>
</evidence>
<dbReference type="SUPFAM" id="SSF56784">
    <property type="entry name" value="HAD-like"/>
    <property type="match status" value="1"/>
</dbReference>
<dbReference type="SFLD" id="SFLDG01140">
    <property type="entry name" value="C2.B:_Phosphomannomutase_and_P"/>
    <property type="match status" value="1"/>
</dbReference>
<organism evidence="1">
    <name type="scientific">Candidatus Enterococcus clewellii</name>
    <dbReference type="NCBI Taxonomy" id="1834193"/>
    <lineage>
        <taxon>Bacteria</taxon>
        <taxon>Bacillati</taxon>
        <taxon>Bacillota</taxon>
        <taxon>Bacilli</taxon>
        <taxon>Lactobacillales</taxon>
        <taxon>Enterococcaceae</taxon>
        <taxon>Enterococcus</taxon>
    </lineage>
</organism>
<dbReference type="NCBIfam" id="TIGR00099">
    <property type="entry name" value="Cof-subfamily"/>
    <property type="match status" value="1"/>
</dbReference>
<keyword evidence="3" id="KW-1185">Reference proteome</keyword>
<reference evidence="2" key="2">
    <citation type="submission" date="2017-05" db="EMBL/GenBank/DDBJ databases">
        <authorList>
            <consortium name="The Broad Institute Genomics Platform"/>
            <consortium name="The Broad Institute Genomic Center for Infectious Diseases"/>
            <person name="Earl A."/>
            <person name="Manson A."/>
            <person name="Schwartman J."/>
            <person name="Gilmore M."/>
            <person name="Abouelleil A."/>
            <person name="Cao P."/>
            <person name="Chapman S."/>
            <person name="Cusick C."/>
            <person name="Shea T."/>
            <person name="Young S."/>
            <person name="Neafsey D."/>
            <person name="Nusbaum C."/>
            <person name="Birren B."/>
        </authorList>
    </citation>
    <scope>NUCLEOTIDE SEQUENCE</scope>
    <source>
        <strain evidence="2">9E7_DIV0242</strain>
    </source>
</reference>
<dbReference type="InterPro" id="IPR006379">
    <property type="entry name" value="HAD-SF_hydro_IIB"/>
</dbReference>
<dbReference type="GO" id="GO:0016791">
    <property type="term" value="F:phosphatase activity"/>
    <property type="evidence" value="ECO:0007669"/>
    <property type="project" value="TreeGrafter"/>
</dbReference>
<dbReference type="InterPro" id="IPR036412">
    <property type="entry name" value="HAD-like_sf"/>
</dbReference>
<dbReference type="PANTHER" id="PTHR10000">
    <property type="entry name" value="PHOSPHOSERINE PHOSPHATASE"/>
    <property type="match status" value="1"/>
</dbReference>
<proteinExistence type="predicted"/>
<dbReference type="EMBL" id="NGMM01000004">
    <property type="protein sequence ID" value="OTP14641.1"/>
    <property type="molecule type" value="Genomic_DNA"/>
</dbReference>
<dbReference type="NCBIfam" id="TIGR01484">
    <property type="entry name" value="HAD-SF-IIB"/>
    <property type="match status" value="1"/>
</dbReference>
<dbReference type="Gene3D" id="3.30.1240.10">
    <property type="match status" value="1"/>
</dbReference>
<dbReference type="Gene3D" id="3.40.50.1000">
    <property type="entry name" value="HAD superfamily/HAD-like"/>
    <property type="match status" value="1"/>
</dbReference>
<dbReference type="GO" id="GO:0005829">
    <property type="term" value="C:cytosol"/>
    <property type="evidence" value="ECO:0007669"/>
    <property type="project" value="TreeGrafter"/>
</dbReference>
<reference evidence="1" key="1">
    <citation type="submission" date="2017-05" db="EMBL/GenBank/DDBJ databases">
        <title>The Genome Sequence of Enterococcus sp. 9E7_DIV0242.</title>
        <authorList>
            <consortium name="The Broad Institute Genomics Platform"/>
            <consortium name="The Broad Institute Genomic Center for Infectious Diseases"/>
            <person name="Earl A."/>
            <person name="Manson A."/>
            <person name="Schwartman J."/>
            <person name="Gilmore M."/>
            <person name="Abouelleil A."/>
            <person name="Cao P."/>
            <person name="Chapman S."/>
            <person name="Cusick C."/>
            <person name="Shea T."/>
            <person name="Young S."/>
            <person name="Neafsey D."/>
            <person name="Nusbaum C."/>
            <person name="Birren B."/>
        </authorList>
    </citation>
    <scope>NUCLEOTIDE SEQUENCE [LARGE SCALE GENOMIC DNA]</scope>
    <source>
        <strain evidence="1">9E7_DIV0242</strain>
    </source>
</reference>
<evidence type="ECO:0000313" key="3">
    <source>
        <dbReference type="Proteomes" id="UP000195141"/>
    </source>
</evidence>